<gene>
    <name evidence="2" type="ORF">H8717_09550</name>
</gene>
<organism evidence="2 3">
    <name type="scientific">Yanshouia hominis</name>
    <dbReference type="NCBI Taxonomy" id="2763673"/>
    <lineage>
        <taxon>Bacteria</taxon>
        <taxon>Bacillati</taxon>
        <taxon>Bacillota</taxon>
        <taxon>Clostridia</taxon>
        <taxon>Eubacteriales</taxon>
        <taxon>Oscillospiraceae</taxon>
        <taxon>Yanshouia</taxon>
    </lineage>
</organism>
<dbReference type="PANTHER" id="PTHR37804:SF1">
    <property type="entry name" value="CDAA REGULATORY PROTEIN CDAR"/>
    <property type="match status" value="1"/>
</dbReference>
<evidence type="ECO:0000313" key="2">
    <source>
        <dbReference type="EMBL" id="MBC8576646.1"/>
    </source>
</evidence>
<dbReference type="InterPro" id="IPR012505">
    <property type="entry name" value="YbbR"/>
</dbReference>
<keyword evidence="1" id="KW-0472">Membrane</keyword>
<keyword evidence="1" id="KW-1133">Transmembrane helix</keyword>
<accession>A0ABR7NJQ6</accession>
<dbReference type="EMBL" id="JACRTB010000013">
    <property type="protein sequence ID" value="MBC8576646.1"/>
    <property type="molecule type" value="Genomic_DNA"/>
</dbReference>
<evidence type="ECO:0000256" key="1">
    <source>
        <dbReference type="SAM" id="Phobius"/>
    </source>
</evidence>
<dbReference type="InterPro" id="IPR053154">
    <property type="entry name" value="c-di-AMP_regulator"/>
</dbReference>
<evidence type="ECO:0008006" key="4">
    <source>
        <dbReference type="Google" id="ProtNLM"/>
    </source>
</evidence>
<dbReference type="Gene3D" id="2.170.120.30">
    <property type="match status" value="2"/>
</dbReference>
<feature type="transmembrane region" description="Helical" evidence="1">
    <location>
        <begin position="12"/>
        <end position="33"/>
    </location>
</feature>
<dbReference type="RefSeq" id="WP_262400152.1">
    <property type="nucleotide sequence ID" value="NZ_JACRTB010000013.1"/>
</dbReference>
<dbReference type="PANTHER" id="PTHR37804">
    <property type="entry name" value="CDAA REGULATORY PROTEIN CDAR"/>
    <property type="match status" value="1"/>
</dbReference>
<dbReference type="Gene3D" id="2.170.120.40">
    <property type="entry name" value="YbbR-like domain"/>
    <property type="match status" value="2"/>
</dbReference>
<dbReference type="Pfam" id="PF07949">
    <property type="entry name" value="YbbR"/>
    <property type="match status" value="2"/>
</dbReference>
<evidence type="ECO:0000313" key="3">
    <source>
        <dbReference type="Proteomes" id="UP000658131"/>
    </source>
</evidence>
<reference evidence="2 3" key="1">
    <citation type="submission" date="2020-08" db="EMBL/GenBank/DDBJ databases">
        <title>Genome public.</title>
        <authorList>
            <person name="Liu C."/>
            <person name="Sun Q."/>
        </authorList>
    </citation>
    <scope>NUCLEOTIDE SEQUENCE [LARGE SCALE GENOMIC DNA]</scope>
    <source>
        <strain evidence="2 3">BX1</strain>
    </source>
</reference>
<keyword evidence="1" id="KW-0812">Transmembrane</keyword>
<comment type="caution">
    <text evidence="2">The sequence shown here is derived from an EMBL/GenBank/DDBJ whole genome shotgun (WGS) entry which is preliminary data.</text>
</comment>
<name>A0ABR7NJQ6_9FIRM</name>
<proteinExistence type="predicted"/>
<dbReference type="Proteomes" id="UP000658131">
    <property type="component" value="Unassembled WGS sequence"/>
</dbReference>
<sequence>MNKNKQSNLLDNNAVLMVISVIGAILIWVMVVYNVDTLIPMTISNVPVSIDSSDSNLTRLDLHPVTEGEFTVDVEVVGPRATVGNIKPEEIVATAKLNNITGPGTYDLPIEIVDSRNRDIEIKTSLPETISMRFDHQVTKVLEVAYEPSGLEISDGYLLDQERLYPREVTVVGPATEMQSVEEAAVVRQFDNKPLSNSVTEELPVVLRSADGETVTSPYFVLDAETIHVTLPVLKKKTVPVTFDFTNIPEGFDVASLVYRISPEEVEIAGPVETLGSFNELHLGYIDMRTLAPDVNLFYRIKYPADFVSVEGIEDANIEFFPDTFDESTLAVESDNIYIRNLPEQYEATIQTQAINNVTVYGPSGEVSGLSNQDLVAEINMANVEVTLGQVTVPVSVILPGHSRCWAYGDHYTARITIREKP</sequence>
<keyword evidence="3" id="KW-1185">Reference proteome</keyword>
<protein>
    <recommendedName>
        <fullName evidence="4">YbbR domain-containing protein</fullName>
    </recommendedName>
</protein>